<evidence type="ECO:0000313" key="4">
    <source>
        <dbReference type="Proteomes" id="UP000739538"/>
    </source>
</evidence>
<reference evidence="3" key="2">
    <citation type="journal article" date="2021" name="Microbiome">
        <title>Successional dynamics and alternative stable states in a saline activated sludge microbial community over 9 years.</title>
        <authorList>
            <person name="Wang Y."/>
            <person name="Ye J."/>
            <person name="Ju F."/>
            <person name="Liu L."/>
            <person name="Boyd J.A."/>
            <person name="Deng Y."/>
            <person name="Parks D.H."/>
            <person name="Jiang X."/>
            <person name="Yin X."/>
            <person name="Woodcroft B.J."/>
            <person name="Tyson G.W."/>
            <person name="Hugenholtz P."/>
            <person name="Polz M.F."/>
            <person name="Zhang T."/>
        </authorList>
    </citation>
    <scope>NUCLEOTIDE SEQUENCE</scope>
    <source>
        <strain evidence="3">HKST-UBA02</strain>
    </source>
</reference>
<protein>
    <recommendedName>
        <fullName evidence="2">FlgD/Vpr Ig-like domain-containing protein</fullName>
    </recommendedName>
</protein>
<gene>
    <name evidence="3" type="ORF">KDA27_15515</name>
</gene>
<feature type="chain" id="PRO_5037522630" description="FlgD/Vpr Ig-like domain-containing protein" evidence="1">
    <location>
        <begin position="28"/>
        <end position="295"/>
    </location>
</feature>
<organism evidence="3 4">
    <name type="scientific">Eiseniibacteriota bacterium</name>
    <dbReference type="NCBI Taxonomy" id="2212470"/>
    <lineage>
        <taxon>Bacteria</taxon>
        <taxon>Candidatus Eiseniibacteriota</taxon>
    </lineage>
</organism>
<dbReference type="InterPro" id="IPR042307">
    <property type="entry name" value="Reeler_sf"/>
</dbReference>
<dbReference type="NCBIfam" id="NF041895">
    <property type="entry name" value="choice_anch_V"/>
    <property type="match status" value="1"/>
</dbReference>
<evidence type="ECO:0000259" key="2">
    <source>
        <dbReference type="Pfam" id="PF13860"/>
    </source>
</evidence>
<reference evidence="3" key="1">
    <citation type="submission" date="2020-04" db="EMBL/GenBank/DDBJ databases">
        <authorList>
            <person name="Zhang T."/>
        </authorList>
    </citation>
    <scope>NUCLEOTIDE SEQUENCE</scope>
    <source>
        <strain evidence="3">HKST-UBA02</strain>
    </source>
</reference>
<accession>A0A956NDT6</accession>
<evidence type="ECO:0000313" key="3">
    <source>
        <dbReference type="EMBL" id="MCA9757213.1"/>
    </source>
</evidence>
<sequence length="295" mass="30679">MSRPTRHLAPFAAALAVVSLVPTALLANSGGPIDGRAGDPPAFQTCKDAACHNSFDLNSGDGSLTINGLPAGYEPGTVYTLEVMIADPGQSRWGFEATVIDAAGDQAGDLAPVDPSLVQVSQGSGNARDYIKHRSAGTFPGQADGASWQVEWTAPMAGSGTASFYLAGNAANNNGSNAGDYIYTFSADIPEGDTSSIDPTQLAQNGVQLSVFPSPVRSDATIRLQLPSDQDASLMLVDMMGRQVRALRSGFFAAGDHLIAWDGRDDRGIEVPAGVYYSVFTSGNTRTSGSMVVVK</sequence>
<dbReference type="Gene3D" id="2.60.40.4070">
    <property type="match status" value="1"/>
</dbReference>
<name>A0A956NDT6_UNCEI</name>
<dbReference type="Gene3D" id="2.60.40.4060">
    <property type="entry name" value="Reeler domain"/>
    <property type="match status" value="1"/>
</dbReference>
<dbReference type="AlphaFoldDB" id="A0A956NDT6"/>
<dbReference type="InterPro" id="IPR025965">
    <property type="entry name" value="FlgD/Vpr_Ig-like"/>
</dbReference>
<dbReference type="Pfam" id="PF13860">
    <property type="entry name" value="FlgD_ig"/>
    <property type="match status" value="1"/>
</dbReference>
<dbReference type="EMBL" id="JAGQHS010000087">
    <property type="protein sequence ID" value="MCA9757213.1"/>
    <property type="molecule type" value="Genomic_DNA"/>
</dbReference>
<keyword evidence="1" id="KW-0732">Signal</keyword>
<dbReference type="Proteomes" id="UP000739538">
    <property type="component" value="Unassembled WGS sequence"/>
</dbReference>
<feature type="domain" description="FlgD/Vpr Ig-like" evidence="2">
    <location>
        <begin position="220"/>
        <end position="278"/>
    </location>
</feature>
<proteinExistence type="predicted"/>
<comment type="caution">
    <text evidence="3">The sequence shown here is derived from an EMBL/GenBank/DDBJ whole genome shotgun (WGS) entry which is preliminary data.</text>
</comment>
<feature type="signal peptide" evidence="1">
    <location>
        <begin position="1"/>
        <end position="27"/>
    </location>
</feature>
<evidence type="ECO:0000256" key="1">
    <source>
        <dbReference type="SAM" id="SignalP"/>
    </source>
</evidence>